<gene>
    <name evidence="4" type="ORF">B0A50_01775</name>
</gene>
<feature type="region of interest" description="Disordered" evidence="2">
    <location>
        <begin position="361"/>
        <end position="385"/>
    </location>
</feature>
<evidence type="ECO:0000256" key="2">
    <source>
        <dbReference type="SAM" id="MobiDB-lite"/>
    </source>
</evidence>
<evidence type="ECO:0000259" key="3">
    <source>
        <dbReference type="PROSITE" id="PS50263"/>
    </source>
</evidence>
<evidence type="ECO:0000313" key="4">
    <source>
        <dbReference type="EMBL" id="TKA31697.1"/>
    </source>
</evidence>
<proteinExistence type="inferred from homology"/>
<feature type="compositionally biased region" description="Polar residues" evidence="2">
    <location>
        <begin position="202"/>
        <end position="215"/>
    </location>
</feature>
<protein>
    <recommendedName>
        <fullName evidence="3">CN hydrolase domain-containing protein</fullName>
    </recommendedName>
</protein>
<dbReference type="OrthoDB" id="10250282at2759"/>
<feature type="region of interest" description="Disordered" evidence="2">
    <location>
        <begin position="202"/>
        <end position="224"/>
    </location>
</feature>
<dbReference type="InterPro" id="IPR003010">
    <property type="entry name" value="C-N_Hydrolase"/>
</dbReference>
<dbReference type="Proteomes" id="UP000308549">
    <property type="component" value="Unassembled WGS sequence"/>
</dbReference>
<reference evidence="4 5" key="1">
    <citation type="submission" date="2017-03" db="EMBL/GenBank/DDBJ databases">
        <title>Genomes of endolithic fungi from Antarctica.</title>
        <authorList>
            <person name="Coleine C."/>
            <person name="Masonjones S."/>
            <person name="Stajich J.E."/>
        </authorList>
    </citation>
    <scope>NUCLEOTIDE SEQUENCE [LARGE SCALE GENOMIC DNA]</scope>
    <source>
        <strain evidence="4 5">CCFEE 6315</strain>
    </source>
</reference>
<dbReference type="PANTHER" id="PTHR46044:SF2">
    <property type="entry name" value="CN HYDROLASE DOMAIN-CONTAINING PROTEIN"/>
    <property type="match status" value="1"/>
</dbReference>
<accession>A0A4U0U9D6</accession>
<keyword evidence="5" id="KW-1185">Reference proteome</keyword>
<dbReference type="EMBL" id="NAJL01000007">
    <property type="protein sequence ID" value="TKA31697.1"/>
    <property type="molecule type" value="Genomic_DNA"/>
</dbReference>
<evidence type="ECO:0000256" key="1">
    <source>
        <dbReference type="ARBA" id="ARBA00008129"/>
    </source>
</evidence>
<dbReference type="CDD" id="cd07564">
    <property type="entry name" value="nitrilases_CHs"/>
    <property type="match status" value="1"/>
</dbReference>
<dbReference type="GO" id="GO:0003824">
    <property type="term" value="F:catalytic activity"/>
    <property type="evidence" value="ECO:0007669"/>
    <property type="project" value="InterPro"/>
</dbReference>
<comment type="similarity">
    <text evidence="1">Belongs to the carbon-nitrogen hydrolase superfamily. Nitrilase family.</text>
</comment>
<organism evidence="4 5">
    <name type="scientific">Salinomyces thailandicus</name>
    <dbReference type="NCBI Taxonomy" id="706561"/>
    <lineage>
        <taxon>Eukaryota</taxon>
        <taxon>Fungi</taxon>
        <taxon>Dikarya</taxon>
        <taxon>Ascomycota</taxon>
        <taxon>Pezizomycotina</taxon>
        <taxon>Dothideomycetes</taxon>
        <taxon>Dothideomycetidae</taxon>
        <taxon>Mycosphaerellales</taxon>
        <taxon>Teratosphaeriaceae</taxon>
        <taxon>Salinomyces</taxon>
    </lineage>
</organism>
<comment type="caution">
    <text evidence="4">The sequence shown here is derived from an EMBL/GenBank/DDBJ whole genome shotgun (WGS) entry which is preliminary data.</text>
</comment>
<dbReference type="InterPro" id="IPR036526">
    <property type="entry name" value="C-N_Hydrolase_sf"/>
</dbReference>
<sequence length="385" mass="42303">MASTLRAAACHVSPVFLSARSTTDKCLSLIHQAAKNEANVVAFPESFIPAFPLWSSLRPPTANHDFFEAMAKESIYADGAEVRAIQHAAKQHKVAVSIGISEKVRYSNATLFNSNLIINDDGNTLVHHRKLMPTFFEKLTWSPGDGHGLRVADTRSGRIGNLICGENTNPLARYTLMAQREQLHISTWPAVWPTRSPNFGVASTGQQENTKTNVPPQQPRNEGANYDNVTANRTRAAAHCFEAKCFGMLCSGVLDQAAIDTVTSGSADPAAMAAFFEASPRGVSMFLDPTGAPLPGFTVDQDGKQIPTEYLQDKEGILYADMDIERCIEGKQYHDVVGGYQRFDIFELKVDRSRKEPVVFTDETRGQVRDEEGAAREPGRDLSRL</sequence>
<dbReference type="Gene3D" id="3.60.110.10">
    <property type="entry name" value="Carbon-nitrogen hydrolase"/>
    <property type="match status" value="1"/>
</dbReference>
<dbReference type="AlphaFoldDB" id="A0A4U0U9D6"/>
<dbReference type="PANTHER" id="PTHR46044">
    <property type="entry name" value="NITRILASE"/>
    <property type="match status" value="1"/>
</dbReference>
<dbReference type="SUPFAM" id="SSF56317">
    <property type="entry name" value="Carbon-nitrogen hydrolase"/>
    <property type="match status" value="1"/>
</dbReference>
<dbReference type="InterPro" id="IPR044149">
    <property type="entry name" value="Nitrilases_CHs"/>
</dbReference>
<dbReference type="PROSITE" id="PS50263">
    <property type="entry name" value="CN_HYDROLASE"/>
    <property type="match status" value="1"/>
</dbReference>
<feature type="domain" description="CN hydrolase" evidence="3">
    <location>
        <begin position="5"/>
        <end position="324"/>
    </location>
</feature>
<dbReference type="Pfam" id="PF00795">
    <property type="entry name" value="CN_hydrolase"/>
    <property type="match status" value="1"/>
</dbReference>
<name>A0A4U0U9D6_9PEZI</name>
<evidence type="ECO:0000313" key="5">
    <source>
        <dbReference type="Proteomes" id="UP000308549"/>
    </source>
</evidence>